<dbReference type="GO" id="GO:0020037">
    <property type="term" value="F:heme binding"/>
    <property type="evidence" value="ECO:0007669"/>
    <property type="project" value="InterPro"/>
</dbReference>
<dbReference type="RefSeq" id="WP_146451266.1">
    <property type="nucleotide sequence ID" value="NZ_SJPS01000004.1"/>
</dbReference>
<comment type="caution">
    <text evidence="1">The sequence shown here is derived from an EMBL/GenBank/DDBJ whole genome shotgun (WGS) entry which is preliminary data.</text>
</comment>
<evidence type="ECO:0000313" key="2">
    <source>
        <dbReference type="Proteomes" id="UP000318437"/>
    </source>
</evidence>
<proteinExistence type="predicted"/>
<dbReference type="OrthoDB" id="251220at2"/>
<keyword evidence="2" id="KW-1185">Reference proteome</keyword>
<dbReference type="Gene3D" id="3.90.190.10">
    <property type="entry name" value="Protein tyrosine phosphatase superfamily"/>
    <property type="match status" value="1"/>
</dbReference>
<dbReference type="SUPFAM" id="SSF52799">
    <property type="entry name" value="(Phosphotyrosine protein) phosphatases II"/>
    <property type="match status" value="1"/>
</dbReference>
<protein>
    <submittedName>
        <fullName evidence="1">Cytochrome C</fullName>
    </submittedName>
</protein>
<name>A0A5C6CNK1_9BACT</name>
<dbReference type="AlphaFoldDB" id="A0A5C6CNK1"/>
<dbReference type="InterPro" id="IPR010980">
    <property type="entry name" value="Cyt_c/b562"/>
</dbReference>
<dbReference type="Gene3D" id="1.20.120.10">
    <property type="entry name" value="Cytochrome c/b562"/>
    <property type="match status" value="1"/>
</dbReference>
<dbReference type="Proteomes" id="UP000318437">
    <property type="component" value="Unassembled WGS sequence"/>
</dbReference>
<dbReference type="Pfam" id="PF01322">
    <property type="entry name" value="Cytochrom_C_2"/>
    <property type="match status" value="1"/>
</dbReference>
<dbReference type="GO" id="GO:0005506">
    <property type="term" value="F:iron ion binding"/>
    <property type="evidence" value="ECO:0007669"/>
    <property type="project" value="InterPro"/>
</dbReference>
<dbReference type="PROSITE" id="PS51009">
    <property type="entry name" value="CYTCII"/>
    <property type="match status" value="1"/>
</dbReference>
<organism evidence="1 2">
    <name type="scientific">Bythopirellula polymerisocia</name>
    <dbReference type="NCBI Taxonomy" id="2528003"/>
    <lineage>
        <taxon>Bacteria</taxon>
        <taxon>Pseudomonadati</taxon>
        <taxon>Planctomycetota</taxon>
        <taxon>Planctomycetia</taxon>
        <taxon>Pirellulales</taxon>
        <taxon>Lacipirellulaceae</taxon>
        <taxon>Bythopirellula</taxon>
    </lineage>
</organism>
<dbReference type="EMBL" id="SJPS01000004">
    <property type="protein sequence ID" value="TWU25675.1"/>
    <property type="molecule type" value="Genomic_DNA"/>
</dbReference>
<sequence length="316" mass="34398">MKARSRQSSVLLLMQMILVAVLVTCPVSFSLAGESAIPTQATSHINVARFPHLHNLQQLSQRIYVGGEPLEDMAFAELAELGVRTVVSVDGAKPQVVAARHHGLRYVHIPIGYDGVPEEAGQALAQLVRTVEGPIYIHCHHGKHRGPAAAAVACLAEGAVDPNGALDILKKSGTSSDYAGLWRDVEKYQPPTKDALLPALVEVAQVDSLTAAMAQIDRASDNLKLLQQTSWQPLPDHPDITARQEALLVREGLHEAARQLTLEQQSDDRFVEWFATAENTAQELEQALEASDASFVAKQMDILGKSCQQCHKAYRD</sequence>
<dbReference type="GO" id="GO:0022900">
    <property type="term" value="P:electron transport chain"/>
    <property type="evidence" value="ECO:0007669"/>
    <property type="project" value="InterPro"/>
</dbReference>
<dbReference type="InterPro" id="IPR029021">
    <property type="entry name" value="Prot-tyrosine_phosphatase-like"/>
</dbReference>
<evidence type="ECO:0000313" key="1">
    <source>
        <dbReference type="EMBL" id="TWU25675.1"/>
    </source>
</evidence>
<dbReference type="InterPro" id="IPR002321">
    <property type="entry name" value="Cyt_c_II"/>
</dbReference>
<gene>
    <name evidence="1" type="ORF">Pla144_28840</name>
</gene>
<accession>A0A5C6CNK1</accession>
<dbReference type="SUPFAM" id="SSF47175">
    <property type="entry name" value="Cytochromes"/>
    <property type="match status" value="1"/>
</dbReference>
<reference evidence="1 2" key="1">
    <citation type="submission" date="2019-02" db="EMBL/GenBank/DDBJ databases">
        <title>Deep-cultivation of Planctomycetes and their phenomic and genomic characterization uncovers novel biology.</title>
        <authorList>
            <person name="Wiegand S."/>
            <person name="Jogler M."/>
            <person name="Boedeker C."/>
            <person name="Pinto D."/>
            <person name="Vollmers J."/>
            <person name="Rivas-Marin E."/>
            <person name="Kohn T."/>
            <person name="Peeters S.H."/>
            <person name="Heuer A."/>
            <person name="Rast P."/>
            <person name="Oberbeckmann S."/>
            <person name="Bunk B."/>
            <person name="Jeske O."/>
            <person name="Meyerdierks A."/>
            <person name="Storesund J.E."/>
            <person name="Kallscheuer N."/>
            <person name="Luecker S."/>
            <person name="Lage O.M."/>
            <person name="Pohl T."/>
            <person name="Merkel B.J."/>
            <person name="Hornburger P."/>
            <person name="Mueller R.-W."/>
            <person name="Bruemmer F."/>
            <person name="Labrenz M."/>
            <person name="Spormann A.M."/>
            <person name="Op Den Camp H."/>
            <person name="Overmann J."/>
            <person name="Amann R."/>
            <person name="Jetten M.S.M."/>
            <person name="Mascher T."/>
            <person name="Medema M.H."/>
            <person name="Devos D.P."/>
            <person name="Kaster A.-K."/>
            <person name="Ovreas L."/>
            <person name="Rohde M."/>
            <person name="Galperin M.Y."/>
            <person name="Jogler C."/>
        </authorList>
    </citation>
    <scope>NUCLEOTIDE SEQUENCE [LARGE SCALE GENOMIC DNA]</scope>
    <source>
        <strain evidence="1 2">Pla144</strain>
    </source>
</reference>
<dbReference type="GO" id="GO:0009055">
    <property type="term" value="F:electron transfer activity"/>
    <property type="evidence" value="ECO:0007669"/>
    <property type="project" value="InterPro"/>
</dbReference>